<keyword evidence="2" id="KW-1133">Transmembrane helix</keyword>
<dbReference type="Proteomes" id="UP000284751">
    <property type="component" value="Unassembled WGS sequence"/>
</dbReference>
<evidence type="ECO:0000313" key="3">
    <source>
        <dbReference type="EMBL" id="RGQ44159.1"/>
    </source>
</evidence>
<sequence>MSIFSRLTHYDRPGPGIDKDGPKKPRIVVFFEVFFRKFFNLCKLNLLFMIPVVAVIAIIYLLMNLLLMAGINNLFVALIPVVLIFPFVAGLTYVTRNYAREEHAFIFSDFKDSVKENWGKFLAHGIITYALFCLFYISISFYSANLSTNQFYYIPFFLCVFMALITLFMQFYIPLMIVTFDLKLIQIYKNALIFAFAGALKNLLLLIIFAAMFVLSYLLLAISYALIIVLVLLWIFLAFAFISFLVNFTVYPLIEKLMIIPYYAKQEAENEKPEEASGESSKGRLAMESETQTKEEREEDKKPKKVEYVYENGRLIRKYNDDIEPIFEDKRILGDPDKK</sequence>
<gene>
    <name evidence="3" type="ORF">DWY99_01715</name>
</gene>
<keyword evidence="2" id="KW-0812">Transmembrane</keyword>
<evidence type="ECO:0000313" key="4">
    <source>
        <dbReference type="Proteomes" id="UP000284751"/>
    </source>
</evidence>
<evidence type="ECO:0000256" key="2">
    <source>
        <dbReference type="SAM" id="Phobius"/>
    </source>
</evidence>
<dbReference type="EMBL" id="QRTC01000003">
    <property type="protein sequence ID" value="RGQ44159.1"/>
    <property type="molecule type" value="Genomic_DNA"/>
</dbReference>
<feature type="transmembrane region" description="Helical" evidence="2">
    <location>
        <begin position="74"/>
        <end position="94"/>
    </location>
</feature>
<feature type="region of interest" description="Disordered" evidence="1">
    <location>
        <begin position="271"/>
        <end position="303"/>
    </location>
</feature>
<comment type="caution">
    <text evidence="3">The sequence shown here is derived from an EMBL/GenBank/DDBJ whole genome shotgun (WGS) entry which is preliminary data.</text>
</comment>
<accession>A0A412B0I8</accession>
<organism evidence="3 4">
    <name type="scientific">[Clostridium] leptum</name>
    <dbReference type="NCBI Taxonomy" id="1535"/>
    <lineage>
        <taxon>Bacteria</taxon>
        <taxon>Bacillati</taxon>
        <taxon>Bacillota</taxon>
        <taxon>Clostridia</taxon>
        <taxon>Eubacteriales</taxon>
        <taxon>Oscillospiraceae</taxon>
        <taxon>Oscillospiraceae incertae sedis</taxon>
    </lineage>
</organism>
<name>A0A412B0I8_9FIRM</name>
<feature type="transmembrane region" description="Helical" evidence="2">
    <location>
        <begin position="121"/>
        <end position="139"/>
    </location>
</feature>
<feature type="transmembrane region" description="Helical" evidence="2">
    <location>
        <begin position="151"/>
        <end position="180"/>
    </location>
</feature>
<dbReference type="InterPro" id="IPR006938">
    <property type="entry name" value="DUF624"/>
</dbReference>
<keyword evidence="2" id="KW-0472">Membrane</keyword>
<dbReference type="Pfam" id="PF04854">
    <property type="entry name" value="DUF624"/>
    <property type="match status" value="1"/>
</dbReference>
<feature type="transmembrane region" description="Helical" evidence="2">
    <location>
        <begin position="192"/>
        <end position="215"/>
    </location>
</feature>
<protein>
    <submittedName>
        <fullName evidence="3">DUF624 domain-containing protein</fullName>
    </submittedName>
</protein>
<proteinExistence type="predicted"/>
<reference evidence="3 4" key="1">
    <citation type="submission" date="2018-08" db="EMBL/GenBank/DDBJ databases">
        <title>A genome reference for cultivated species of the human gut microbiota.</title>
        <authorList>
            <person name="Zou Y."/>
            <person name="Xue W."/>
            <person name="Luo G."/>
        </authorList>
    </citation>
    <scope>NUCLEOTIDE SEQUENCE [LARGE SCALE GENOMIC DNA]</scope>
    <source>
        <strain evidence="3 4">AF28-26</strain>
    </source>
</reference>
<feature type="transmembrane region" description="Helical" evidence="2">
    <location>
        <begin position="46"/>
        <end position="68"/>
    </location>
</feature>
<feature type="transmembrane region" description="Helical" evidence="2">
    <location>
        <begin position="221"/>
        <end position="248"/>
    </location>
</feature>
<evidence type="ECO:0000256" key="1">
    <source>
        <dbReference type="SAM" id="MobiDB-lite"/>
    </source>
</evidence>
<dbReference type="AlphaFoldDB" id="A0A412B0I8"/>